<evidence type="ECO:0000256" key="1">
    <source>
        <dbReference type="ARBA" id="ARBA00001933"/>
    </source>
</evidence>
<feature type="non-terminal residue" evidence="7">
    <location>
        <position position="64"/>
    </location>
</feature>
<evidence type="ECO:0000256" key="4">
    <source>
        <dbReference type="ARBA" id="ARBA00022679"/>
    </source>
</evidence>
<sequence length="64" mass="7114">AGDAILSHLVRIARSIYSMPPDHGAAIVHEILTDSTLREEWLEELGAMRKRIAGLRHEAVKQLA</sequence>
<evidence type="ECO:0000256" key="3">
    <source>
        <dbReference type="ARBA" id="ARBA00022576"/>
    </source>
</evidence>
<name>X1HIZ4_9ZZZZ</name>
<keyword evidence="4" id="KW-0808">Transferase</keyword>
<dbReference type="GO" id="GO:0006520">
    <property type="term" value="P:amino acid metabolic process"/>
    <property type="evidence" value="ECO:0007669"/>
    <property type="project" value="InterPro"/>
</dbReference>
<evidence type="ECO:0000259" key="6">
    <source>
        <dbReference type="Pfam" id="PF00155"/>
    </source>
</evidence>
<dbReference type="InterPro" id="IPR015422">
    <property type="entry name" value="PyrdxlP-dep_Trfase_small"/>
</dbReference>
<comment type="caution">
    <text evidence="7">The sequence shown here is derived from an EMBL/GenBank/DDBJ whole genome shotgun (WGS) entry which is preliminary data.</text>
</comment>
<keyword evidence="3" id="KW-0032">Aminotransferase</keyword>
<dbReference type="AlphaFoldDB" id="X1HIZ4"/>
<dbReference type="GO" id="GO:0008483">
    <property type="term" value="F:transaminase activity"/>
    <property type="evidence" value="ECO:0007669"/>
    <property type="project" value="UniProtKB-KW"/>
</dbReference>
<evidence type="ECO:0000256" key="5">
    <source>
        <dbReference type="ARBA" id="ARBA00022898"/>
    </source>
</evidence>
<dbReference type="EMBL" id="BARU01015954">
    <property type="protein sequence ID" value="GAH57000.1"/>
    <property type="molecule type" value="Genomic_DNA"/>
</dbReference>
<gene>
    <name evidence="7" type="ORF">S03H2_27011</name>
</gene>
<comment type="cofactor">
    <cofactor evidence="1">
        <name>pyridoxal 5'-phosphate</name>
        <dbReference type="ChEBI" id="CHEBI:597326"/>
    </cofactor>
</comment>
<protein>
    <recommendedName>
        <fullName evidence="6">Aminotransferase class I/classII large domain-containing protein</fullName>
    </recommendedName>
</protein>
<reference evidence="7" key="1">
    <citation type="journal article" date="2014" name="Front. Microbiol.">
        <title>High frequency of phylogenetically diverse reductive dehalogenase-homologous genes in deep subseafloor sedimentary metagenomes.</title>
        <authorList>
            <person name="Kawai M."/>
            <person name="Futagami T."/>
            <person name="Toyoda A."/>
            <person name="Takaki Y."/>
            <person name="Nishi S."/>
            <person name="Hori S."/>
            <person name="Arai W."/>
            <person name="Tsubouchi T."/>
            <person name="Morono Y."/>
            <person name="Uchiyama I."/>
            <person name="Ito T."/>
            <person name="Fujiyama A."/>
            <person name="Inagaki F."/>
            <person name="Takami H."/>
        </authorList>
    </citation>
    <scope>NUCLEOTIDE SEQUENCE</scope>
    <source>
        <strain evidence="7">Expedition CK06-06</strain>
    </source>
</reference>
<dbReference type="Pfam" id="PF00155">
    <property type="entry name" value="Aminotran_1_2"/>
    <property type="match status" value="1"/>
</dbReference>
<dbReference type="GO" id="GO:0030170">
    <property type="term" value="F:pyridoxal phosphate binding"/>
    <property type="evidence" value="ECO:0007669"/>
    <property type="project" value="InterPro"/>
</dbReference>
<dbReference type="InterPro" id="IPR004839">
    <property type="entry name" value="Aminotransferase_I/II_large"/>
</dbReference>
<dbReference type="InterPro" id="IPR015424">
    <property type="entry name" value="PyrdxlP-dep_Trfase"/>
</dbReference>
<feature type="non-terminal residue" evidence="7">
    <location>
        <position position="1"/>
    </location>
</feature>
<dbReference type="InterPro" id="IPR000796">
    <property type="entry name" value="Asp_trans"/>
</dbReference>
<evidence type="ECO:0000256" key="2">
    <source>
        <dbReference type="ARBA" id="ARBA00011738"/>
    </source>
</evidence>
<dbReference type="SUPFAM" id="SSF53383">
    <property type="entry name" value="PLP-dependent transferases"/>
    <property type="match status" value="1"/>
</dbReference>
<feature type="domain" description="Aminotransferase class I/classII large" evidence="6">
    <location>
        <begin position="3"/>
        <end position="63"/>
    </location>
</feature>
<evidence type="ECO:0000313" key="7">
    <source>
        <dbReference type="EMBL" id="GAH57000.1"/>
    </source>
</evidence>
<proteinExistence type="predicted"/>
<dbReference type="Gene3D" id="3.90.1150.10">
    <property type="entry name" value="Aspartate Aminotransferase, domain 1"/>
    <property type="match status" value="1"/>
</dbReference>
<dbReference type="PANTHER" id="PTHR11879">
    <property type="entry name" value="ASPARTATE AMINOTRANSFERASE"/>
    <property type="match status" value="1"/>
</dbReference>
<dbReference type="PANTHER" id="PTHR11879:SF22">
    <property type="entry name" value="ASPARTATE AMINOTRANSFERASE, MITOCHONDRIAL"/>
    <property type="match status" value="1"/>
</dbReference>
<keyword evidence="5" id="KW-0663">Pyridoxal phosphate</keyword>
<dbReference type="GO" id="GO:0042802">
    <property type="term" value="F:identical protein binding"/>
    <property type="evidence" value="ECO:0007669"/>
    <property type="project" value="TreeGrafter"/>
</dbReference>
<accession>X1HIZ4</accession>
<comment type="subunit">
    <text evidence="2">Homodimer.</text>
</comment>
<organism evidence="7">
    <name type="scientific">marine sediment metagenome</name>
    <dbReference type="NCBI Taxonomy" id="412755"/>
    <lineage>
        <taxon>unclassified sequences</taxon>
        <taxon>metagenomes</taxon>
        <taxon>ecological metagenomes</taxon>
    </lineage>
</organism>